<dbReference type="RefSeq" id="WP_255912586.1">
    <property type="nucleotide sequence ID" value="NZ_JANFQO010000004.1"/>
</dbReference>
<evidence type="ECO:0000313" key="2">
    <source>
        <dbReference type="EMBL" id="MCQ4164192.1"/>
    </source>
</evidence>
<evidence type="ECO:0000256" key="1">
    <source>
        <dbReference type="SAM" id="SignalP"/>
    </source>
</evidence>
<keyword evidence="3" id="KW-1185">Reference proteome</keyword>
<protein>
    <submittedName>
        <fullName evidence="2">Delta-60 repeat domain-containing protein</fullName>
    </submittedName>
</protein>
<feature type="chain" id="PRO_5045878141" evidence="1">
    <location>
        <begin position="20"/>
        <end position="444"/>
    </location>
</feature>
<accession>A0ABT1QPI1</accession>
<dbReference type="Gene3D" id="2.80.10.50">
    <property type="match status" value="1"/>
</dbReference>
<dbReference type="EMBL" id="JANFQO010000004">
    <property type="protein sequence ID" value="MCQ4164192.1"/>
    <property type="molecule type" value="Genomic_DNA"/>
</dbReference>
<evidence type="ECO:0000313" key="3">
    <source>
        <dbReference type="Proteomes" id="UP001165498"/>
    </source>
</evidence>
<dbReference type="Proteomes" id="UP001165498">
    <property type="component" value="Unassembled WGS sequence"/>
</dbReference>
<dbReference type="NCBIfam" id="TIGR02608">
    <property type="entry name" value="delta_60_rpt"/>
    <property type="match status" value="4"/>
</dbReference>
<reference evidence="2" key="1">
    <citation type="submission" date="2022-07" db="EMBL/GenBank/DDBJ databases">
        <title>Tahibacter sp., a new gammaproteobacterium isolated from the silt sample collected at pig farm.</title>
        <authorList>
            <person name="Chen H."/>
        </authorList>
    </citation>
    <scope>NUCLEOTIDE SEQUENCE</scope>
    <source>
        <strain evidence="2">P2K</strain>
    </source>
</reference>
<dbReference type="SUPFAM" id="SSF63829">
    <property type="entry name" value="Calcium-dependent phosphotriesterase"/>
    <property type="match status" value="1"/>
</dbReference>
<dbReference type="InterPro" id="IPR013431">
    <property type="entry name" value="Delta_60_rpt"/>
</dbReference>
<comment type="caution">
    <text evidence="2">The sequence shown here is derived from an EMBL/GenBank/DDBJ whole genome shotgun (WGS) entry which is preliminary data.</text>
</comment>
<name>A0ABT1QPI1_9GAMM</name>
<dbReference type="Pfam" id="PF17164">
    <property type="entry name" value="DUF5122"/>
    <property type="match status" value="2"/>
</dbReference>
<feature type="signal peptide" evidence="1">
    <location>
        <begin position="1"/>
        <end position="19"/>
    </location>
</feature>
<organism evidence="2 3">
    <name type="scientific">Tahibacter harae</name>
    <dbReference type="NCBI Taxonomy" id="2963937"/>
    <lineage>
        <taxon>Bacteria</taxon>
        <taxon>Pseudomonadati</taxon>
        <taxon>Pseudomonadota</taxon>
        <taxon>Gammaproteobacteria</taxon>
        <taxon>Lysobacterales</taxon>
        <taxon>Rhodanobacteraceae</taxon>
        <taxon>Tahibacter</taxon>
    </lineage>
</organism>
<gene>
    <name evidence="2" type="ORF">NM961_05655</name>
</gene>
<sequence>MKLRLLAACTFAFSALASANGNLDPSYGPQADGRVIVPFDLGSPPTEQAVDALIDSDNRTYIVGQVKTADGLFQTGMTRLLPNGHIDQSFGVGGRSVTTSSWSKSPAGAAFASNGYILVAARRDFGDDAYFSVCNHSPETGTTVLFEGNNVACVFINPIVNGNDFVQDILVQPDGKIVLVGYSRNLAQKYIGTVVRLNSNGTVDNTFSGDGIAFIDLGDATLPHAVAWTTQNGGSILLCGSVRAPGVLQTDMLAARLRSDNGALDTSFSLDGWAAYTFDAEQNSEICNAMAVRKSDGVFFIAGQTTVGGVSKGAIKAVSPGGSPMANFAGGGLIIDGSGHFIINDVKLRADGSPVVLGTRADDETDLHVVAMTTAGVLQASFGTSGQRSIDFGLPGEAEQAAAMVLQNGRPVVVGHALTAPGQGYDFVAARLDTDVIFADGFIK</sequence>
<keyword evidence="1" id="KW-0732">Signal</keyword>
<proteinExistence type="predicted"/>